<name>A0A1F5YRZ2_9BACT</name>
<dbReference type="SUPFAM" id="SSF88723">
    <property type="entry name" value="PIN domain-like"/>
    <property type="match status" value="1"/>
</dbReference>
<organism evidence="1 2">
    <name type="scientific">Candidatus Gottesmanbacteria bacterium RBG_16_37_8</name>
    <dbReference type="NCBI Taxonomy" id="1798371"/>
    <lineage>
        <taxon>Bacteria</taxon>
        <taxon>Candidatus Gottesmaniibacteriota</taxon>
    </lineage>
</organism>
<dbReference type="Proteomes" id="UP000176665">
    <property type="component" value="Unassembled WGS sequence"/>
</dbReference>
<dbReference type="InterPro" id="IPR029060">
    <property type="entry name" value="PIN-like_dom_sf"/>
</dbReference>
<dbReference type="PANTHER" id="PTHR42188">
    <property type="entry name" value="23S RRNA-SPECIFIC ENDONUCLEASE VAPC20"/>
    <property type="match status" value="1"/>
</dbReference>
<dbReference type="GO" id="GO:0016075">
    <property type="term" value="P:rRNA catabolic process"/>
    <property type="evidence" value="ECO:0007669"/>
    <property type="project" value="TreeGrafter"/>
</dbReference>
<dbReference type="EMBL" id="MFJA01000045">
    <property type="protein sequence ID" value="OGG02949.1"/>
    <property type="molecule type" value="Genomic_DNA"/>
</dbReference>
<accession>A0A1F5YRZ2</accession>
<evidence type="ECO:0000313" key="2">
    <source>
        <dbReference type="Proteomes" id="UP000176665"/>
    </source>
</evidence>
<dbReference type="PANTHER" id="PTHR42188:SF1">
    <property type="entry name" value="23S RRNA-SPECIFIC ENDONUCLEASE VAPC20"/>
    <property type="match status" value="1"/>
</dbReference>
<dbReference type="AlphaFoldDB" id="A0A1F5YRZ2"/>
<dbReference type="InterPro" id="IPR039018">
    <property type="entry name" value="VapC20-like"/>
</dbReference>
<dbReference type="STRING" id="1798371.A2W14_02110"/>
<sequence length="136" mass="15202">MNVIIDCDALLGLFNIKDFHHQKAVKLIKKCVNEGINIFILPTTLAEFALLSSYKIGVRQAKKAVVALVSSDYLTLDITTEITKEAVSLYEKQTSKEESLFDCLVMVATEKLTCDGIFSFDKGYRKNGFSLLEDIV</sequence>
<proteinExistence type="predicted"/>
<dbReference type="GO" id="GO:0004521">
    <property type="term" value="F:RNA endonuclease activity"/>
    <property type="evidence" value="ECO:0007669"/>
    <property type="project" value="InterPro"/>
</dbReference>
<comment type="caution">
    <text evidence="1">The sequence shown here is derived from an EMBL/GenBank/DDBJ whole genome shotgun (WGS) entry which is preliminary data.</text>
</comment>
<gene>
    <name evidence="1" type="ORF">A2W14_02110</name>
</gene>
<dbReference type="Gene3D" id="3.40.50.1010">
    <property type="entry name" value="5'-nuclease"/>
    <property type="match status" value="1"/>
</dbReference>
<evidence type="ECO:0000313" key="1">
    <source>
        <dbReference type="EMBL" id="OGG02949.1"/>
    </source>
</evidence>
<reference evidence="1 2" key="1">
    <citation type="journal article" date="2016" name="Nat. Commun.">
        <title>Thousands of microbial genomes shed light on interconnected biogeochemical processes in an aquifer system.</title>
        <authorList>
            <person name="Anantharaman K."/>
            <person name="Brown C.T."/>
            <person name="Hug L.A."/>
            <person name="Sharon I."/>
            <person name="Castelle C.J."/>
            <person name="Probst A.J."/>
            <person name="Thomas B.C."/>
            <person name="Singh A."/>
            <person name="Wilkins M.J."/>
            <person name="Karaoz U."/>
            <person name="Brodie E.L."/>
            <person name="Williams K.H."/>
            <person name="Hubbard S.S."/>
            <person name="Banfield J.F."/>
        </authorList>
    </citation>
    <scope>NUCLEOTIDE SEQUENCE [LARGE SCALE GENOMIC DNA]</scope>
</reference>
<protein>
    <submittedName>
        <fullName evidence="1">Uncharacterized protein</fullName>
    </submittedName>
</protein>